<sequence length="289" mass="31652">MIAGTILILDEPADEPLETWFRGGSRMPALEVNDTQETFGDRAIQSGEAAATIVKERDIPTVGSYANRDGKTLMTERQEIKEKMLIDWVADATGTGLILASSVEGIDFGDFPLDLFYNVTGREPKPRYVDVEGLHIAWDEADTLDNTWLNAAEGGDGTRIDYHEDASGEVRANIGLGFTRAWSGSIMRGVVYESGYIALYSCSIAADAVQFIAEEILPHCYLEDVEETRDLEDSVQTCERCGRESDTIEDGHCVVCRDKQEEDTEEAGQNTTLDDLDSVSMAGGDGDAK</sequence>
<organism evidence="2 3">
    <name type="scientific">Haloarcula argentinensis</name>
    <dbReference type="NCBI Taxonomy" id="43776"/>
    <lineage>
        <taxon>Archaea</taxon>
        <taxon>Methanobacteriati</taxon>
        <taxon>Methanobacteriota</taxon>
        <taxon>Stenosarchaea group</taxon>
        <taxon>Halobacteria</taxon>
        <taxon>Halobacteriales</taxon>
        <taxon>Haloarculaceae</taxon>
        <taxon>Haloarcula</taxon>
    </lineage>
</organism>
<feature type="region of interest" description="Disordered" evidence="1">
    <location>
        <begin position="259"/>
        <end position="289"/>
    </location>
</feature>
<dbReference type="RefSeq" id="WP_311241404.1">
    <property type="nucleotide sequence ID" value="NZ_BAABDY010000009.1"/>
</dbReference>
<name>A0ABU2F644_HALAR</name>
<protein>
    <submittedName>
        <fullName evidence="2">Uncharacterized protein</fullName>
    </submittedName>
</protein>
<proteinExistence type="predicted"/>
<evidence type="ECO:0000313" key="2">
    <source>
        <dbReference type="EMBL" id="MDS0256055.1"/>
    </source>
</evidence>
<comment type="caution">
    <text evidence="2">The sequence shown here is derived from an EMBL/GenBank/DDBJ whole genome shotgun (WGS) entry which is preliminary data.</text>
</comment>
<dbReference type="EMBL" id="JAMQCP010000007">
    <property type="protein sequence ID" value="MDS0256055.1"/>
    <property type="molecule type" value="Genomic_DNA"/>
</dbReference>
<accession>A0ABU2F644</accession>
<keyword evidence="3" id="KW-1185">Reference proteome</keyword>
<evidence type="ECO:0000256" key="1">
    <source>
        <dbReference type="SAM" id="MobiDB-lite"/>
    </source>
</evidence>
<gene>
    <name evidence="2" type="ORF">NC662_20360</name>
</gene>
<dbReference type="Proteomes" id="UP001248536">
    <property type="component" value="Unassembled WGS sequence"/>
</dbReference>
<reference evidence="2 3" key="1">
    <citation type="submission" date="2022-06" db="EMBL/GenBank/DDBJ databases">
        <title>Haloarcula sp. a new haloarchaeum isolate from saline soil.</title>
        <authorList>
            <person name="Strakova D."/>
            <person name="Galisteo C."/>
            <person name="Sanchez-Porro C."/>
            <person name="Ventosa A."/>
        </authorList>
    </citation>
    <scope>NUCLEOTIDE SEQUENCE [LARGE SCALE GENOMIC DNA]</scope>
    <source>
        <strain evidence="2 3">JCM 15760</strain>
    </source>
</reference>
<evidence type="ECO:0000313" key="3">
    <source>
        <dbReference type="Proteomes" id="UP001248536"/>
    </source>
</evidence>